<dbReference type="RefSeq" id="WP_015235311.1">
    <property type="nucleotide sequence ID" value="NC_019793.1"/>
</dbReference>
<name>K9ZZD0_DEIPD</name>
<dbReference type="PATRIC" id="fig|937777.3.peg.1467"/>
<evidence type="ECO:0000313" key="2">
    <source>
        <dbReference type="Proteomes" id="UP000010467"/>
    </source>
</evidence>
<accession>K9ZZD0</accession>
<proteinExistence type="predicted"/>
<sequence>MTRSERLAERERILLAYDRGQLTAVNAALQLADVDGTPIQNLIWVLNAPWGRQPLRGVHDETLPPHP</sequence>
<dbReference type="AlphaFoldDB" id="K9ZZD0"/>
<gene>
    <name evidence="1" type="ordered locus">Deipe_1462</name>
</gene>
<dbReference type="EMBL" id="CP003382">
    <property type="protein sequence ID" value="AFZ67003.1"/>
    <property type="molecule type" value="Genomic_DNA"/>
</dbReference>
<reference evidence="2" key="1">
    <citation type="submission" date="2012-03" db="EMBL/GenBank/DDBJ databases">
        <title>Complete sequence of chromosome of Deinococcus peraridilitoris DSM 19664.</title>
        <authorList>
            <person name="Lucas S."/>
            <person name="Copeland A."/>
            <person name="Lapidus A."/>
            <person name="Glavina del Rio T."/>
            <person name="Dalin E."/>
            <person name="Tice H."/>
            <person name="Bruce D."/>
            <person name="Goodwin L."/>
            <person name="Pitluck S."/>
            <person name="Peters L."/>
            <person name="Mikhailova N."/>
            <person name="Lu M."/>
            <person name="Kyrpides N."/>
            <person name="Mavromatis K."/>
            <person name="Ivanova N."/>
            <person name="Brettin T."/>
            <person name="Detter J.C."/>
            <person name="Han C."/>
            <person name="Larimer F."/>
            <person name="Land M."/>
            <person name="Hauser L."/>
            <person name="Markowitz V."/>
            <person name="Cheng J.-F."/>
            <person name="Hugenholtz P."/>
            <person name="Woyke T."/>
            <person name="Wu D."/>
            <person name="Pukall R."/>
            <person name="Steenblock K."/>
            <person name="Brambilla E."/>
            <person name="Klenk H.-P."/>
            <person name="Eisen J.A."/>
        </authorList>
    </citation>
    <scope>NUCLEOTIDE SEQUENCE [LARGE SCALE GENOMIC DNA]</scope>
    <source>
        <strain evidence="2">DSM 19664 / LMG 22246 / CIP 109416 / KR-200</strain>
    </source>
</reference>
<dbReference type="Proteomes" id="UP000010467">
    <property type="component" value="Chromosome"/>
</dbReference>
<protein>
    <submittedName>
        <fullName evidence="1">Uncharacterized protein</fullName>
    </submittedName>
</protein>
<evidence type="ECO:0000313" key="1">
    <source>
        <dbReference type="EMBL" id="AFZ67003.1"/>
    </source>
</evidence>
<organism evidence="1 2">
    <name type="scientific">Deinococcus peraridilitoris (strain DSM 19664 / LMG 22246 / CIP 109416 / KR-200)</name>
    <dbReference type="NCBI Taxonomy" id="937777"/>
    <lineage>
        <taxon>Bacteria</taxon>
        <taxon>Thermotogati</taxon>
        <taxon>Deinococcota</taxon>
        <taxon>Deinococci</taxon>
        <taxon>Deinococcales</taxon>
        <taxon>Deinococcaceae</taxon>
        <taxon>Deinococcus</taxon>
    </lineage>
</organism>
<dbReference type="KEGG" id="dpd:Deipe_1462"/>
<dbReference type="STRING" id="937777.Deipe_1462"/>
<dbReference type="HOGENOM" id="CLU_2805345_0_0_0"/>
<keyword evidence="2" id="KW-1185">Reference proteome</keyword>